<evidence type="ECO:0000313" key="1">
    <source>
        <dbReference type="EMBL" id="AHN91823.1"/>
    </source>
</evidence>
<sequence>MPDPCCGTGSPCQGAGCKCGASCTCTNCACGTKGSGTTSK</sequence>
<dbReference type="AlphaFoldDB" id="X2KTP2"/>
<gene>
    <name evidence="1" type="primary">MT1</name>
</gene>
<reference evidence="1" key="1">
    <citation type="journal article" date="2014" name="PLoS ONE">
        <title>Two Metallothionein Genes in Oxya chinensis: Molecular Characteristics, Expression Patterns and Roles in Heavy Metal Stress.</title>
        <authorList>
            <person name="Liu Y."/>
            <person name="Wu H."/>
            <person name="Kou L."/>
            <person name="Liu X."/>
            <person name="Zhang J."/>
            <person name="Guo Y."/>
            <person name="Ma E."/>
        </authorList>
    </citation>
    <scope>NUCLEOTIDE SEQUENCE</scope>
    <source>
        <strain evidence="1">CL6601</strain>
    </source>
</reference>
<proteinExistence type="predicted"/>
<organism evidence="1">
    <name type="scientific">Oxya chinensis</name>
    <dbReference type="NCBI Taxonomy" id="165482"/>
    <lineage>
        <taxon>Eukaryota</taxon>
        <taxon>Metazoa</taxon>
        <taxon>Ecdysozoa</taxon>
        <taxon>Arthropoda</taxon>
        <taxon>Hexapoda</taxon>
        <taxon>Insecta</taxon>
        <taxon>Pterygota</taxon>
        <taxon>Neoptera</taxon>
        <taxon>Polyneoptera</taxon>
        <taxon>Orthoptera</taxon>
        <taxon>Caelifera</taxon>
        <taxon>Acrididea</taxon>
        <taxon>Acridomorpha</taxon>
        <taxon>Acridoidea</taxon>
        <taxon>Acrididae</taxon>
        <taxon>Oxyinae</taxon>
        <taxon>Oxya</taxon>
    </lineage>
</organism>
<dbReference type="EMBL" id="KJ153014">
    <property type="protein sequence ID" value="AHN91823.1"/>
    <property type="molecule type" value="Genomic_DNA"/>
</dbReference>
<protein>
    <submittedName>
        <fullName evidence="1">Metallothionein</fullName>
    </submittedName>
</protein>
<name>X2KTP2_9ORTH</name>
<accession>X2KTP2</accession>